<dbReference type="Gene3D" id="3.40.50.1000">
    <property type="entry name" value="HAD superfamily/HAD-like"/>
    <property type="match status" value="1"/>
</dbReference>
<organism evidence="4 5">
    <name type="scientific">Sphingomonas melonis</name>
    <dbReference type="NCBI Taxonomy" id="152682"/>
    <lineage>
        <taxon>Bacteria</taxon>
        <taxon>Pseudomonadati</taxon>
        <taxon>Pseudomonadota</taxon>
        <taxon>Alphaproteobacteria</taxon>
        <taxon>Sphingomonadales</taxon>
        <taxon>Sphingomonadaceae</taxon>
        <taxon>Sphingomonas</taxon>
    </lineage>
</organism>
<evidence type="ECO:0000256" key="2">
    <source>
        <dbReference type="ARBA" id="ARBA00022801"/>
    </source>
</evidence>
<sequence length="233" mass="25537">MRPAAHASDAPHRIAIYDLDRTITRAPTWTPFLLHAVLRHAPWRLALLPVVLGAAGLRGIGLLHRDRLKQVMHRAALGTLSPARAERLAAAWLVRFGPAQIRRKARAQIAADRAAGYRIVVATAAYRFYAEAIARDVAADALIATSTAIDPRGHLLPRIEGGNCYGPAKRAMIVAWLTAQGIERGAAHIRFYSDHVSDMPSFDWADEPVAVNPHAALRRVAAQRGWPIVDWNG</sequence>
<keyword evidence="2 4" id="KW-0378">Hydrolase</keyword>
<proteinExistence type="predicted"/>
<dbReference type="PANTHER" id="PTHR43344">
    <property type="entry name" value="PHOSPHOSERINE PHOSPHATASE"/>
    <property type="match status" value="1"/>
</dbReference>
<evidence type="ECO:0000313" key="5">
    <source>
        <dbReference type="Proteomes" id="UP000517753"/>
    </source>
</evidence>
<keyword evidence="1" id="KW-0479">Metal-binding</keyword>
<dbReference type="Pfam" id="PF12710">
    <property type="entry name" value="HAD"/>
    <property type="match status" value="1"/>
</dbReference>
<dbReference type="Gene3D" id="1.20.1440.100">
    <property type="entry name" value="SG protein - dephosphorylation function"/>
    <property type="match status" value="1"/>
</dbReference>
<dbReference type="InterPro" id="IPR050582">
    <property type="entry name" value="HAD-like_SerB"/>
</dbReference>
<dbReference type="EMBL" id="JACCBY010000009">
    <property type="protein sequence ID" value="NYD92155.1"/>
    <property type="molecule type" value="Genomic_DNA"/>
</dbReference>
<accession>A0A7Y9FRI6</accession>
<dbReference type="Proteomes" id="UP000517753">
    <property type="component" value="Unassembled WGS sequence"/>
</dbReference>
<evidence type="ECO:0000313" key="4">
    <source>
        <dbReference type="EMBL" id="NYD92155.1"/>
    </source>
</evidence>
<gene>
    <name evidence="4" type="ORF">HD841_003975</name>
</gene>
<protein>
    <submittedName>
        <fullName evidence="4">HAD superfamily phosphoserine phosphatase-like hydrolase</fullName>
    </submittedName>
</protein>
<dbReference type="GO" id="GO:0046872">
    <property type="term" value="F:metal ion binding"/>
    <property type="evidence" value="ECO:0007669"/>
    <property type="project" value="UniProtKB-KW"/>
</dbReference>
<dbReference type="GO" id="GO:0016787">
    <property type="term" value="F:hydrolase activity"/>
    <property type="evidence" value="ECO:0007669"/>
    <property type="project" value="UniProtKB-KW"/>
</dbReference>
<keyword evidence="5" id="KW-1185">Reference proteome</keyword>
<name>A0A7Y9FRI6_9SPHN</name>
<dbReference type="InterPro" id="IPR023214">
    <property type="entry name" value="HAD_sf"/>
</dbReference>
<dbReference type="RefSeq" id="WP_179510539.1">
    <property type="nucleotide sequence ID" value="NZ_JACCBY010000009.1"/>
</dbReference>
<evidence type="ECO:0000256" key="3">
    <source>
        <dbReference type="ARBA" id="ARBA00022842"/>
    </source>
</evidence>
<comment type="caution">
    <text evidence="4">The sequence shown here is derived from an EMBL/GenBank/DDBJ whole genome shotgun (WGS) entry which is preliminary data.</text>
</comment>
<dbReference type="AlphaFoldDB" id="A0A7Y9FRI6"/>
<dbReference type="NCBIfam" id="TIGR01488">
    <property type="entry name" value="HAD-SF-IB"/>
    <property type="match status" value="1"/>
</dbReference>
<reference evidence="4 5" key="1">
    <citation type="submission" date="2020-08" db="EMBL/GenBank/DDBJ databases">
        <title>The Agave Microbiome: Exploring the role of microbial communities in plant adaptations to desert environments.</title>
        <authorList>
            <person name="Partida-Martinez L.P."/>
        </authorList>
    </citation>
    <scope>NUCLEOTIDE SEQUENCE [LARGE SCALE GENOMIC DNA]</scope>
    <source>
        <strain evidence="4 5">AS2.3</strain>
    </source>
</reference>
<dbReference type="PANTHER" id="PTHR43344:SF13">
    <property type="entry name" value="PHOSPHATASE RV3661-RELATED"/>
    <property type="match status" value="1"/>
</dbReference>
<evidence type="ECO:0000256" key="1">
    <source>
        <dbReference type="ARBA" id="ARBA00022723"/>
    </source>
</evidence>
<keyword evidence="3" id="KW-0460">Magnesium</keyword>
<dbReference type="InterPro" id="IPR036412">
    <property type="entry name" value="HAD-like_sf"/>
</dbReference>
<dbReference type="SUPFAM" id="SSF56784">
    <property type="entry name" value="HAD-like"/>
    <property type="match status" value="1"/>
</dbReference>